<dbReference type="CDD" id="cd07826">
    <property type="entry name" value="SRPBCC_CalC_Aha1-like_9"/>
    <property type="match status" value="1"/>
</dbReference>
<keyword evidence="4" id="KW-1185">Reference proteome</keyword>
<evidence type="ECO:0000313" key="4">
    <source>
        <dbReference type="Proteomes" id="UP000568380"/>
    </source>
</evidence>
<evidence type="ECO:0000259" key="2">
    <source>
        <dbReference type="Pfam" id="PF08327"/>
    </source>
</evidence>
<dbReference type="EMBL" id="JACHIN010000005">
    <property type="protein sequence ID" value="MBB5078934.1"/>
    <property type="molecule type" value="Genomic_DNA"/>
</dbReference>
<dbReference type="InterPro" id="IPR023393">
    <property type="entry name" value="START-like_dom_sf"/>
</dbReference>
<feature type="domain" description="Activator of Hsp90 ATPase homologue 1/2-like C-terminal" evidence="2">
    <location>
        <begin position="20"/>
        <end position="152"/>
    </location>
</feature>
<dbReference type="InterPro" id="IPR013538">
    <property type="entry name" value="ASHA1/2-like_C"/>
</dbReference>
<organism evidence="3 4">
    <name type="scientific">Nonomuraea endophytica</name>
    <dbReference type="NCBI Taxonomy" id="714136"/>
    <lineage>
        <taxon>Bacteria</taxon>
        <taxon>Bacillati</taxon>
        <taxon>Actinomycetota</taxon>
        <taxon>Actinomycetes</taxon>
        <taxon>Streptosporangiales</taxon>
        <taxon>Streptosporangiaceae</taxon>
        <taxon>Nonomuraea</taxon>
    </lineage>
</organism>
<name>A0A7W8A4M1_9ACTN</name>
<evidence type="ECO:0000256" key="1">
    <source>
        <dbReference type="ARBA" id="ARBA00006817"/>
    </source>
</evidence>
<dbReference type="Gene3D" id="3.30.530.20">
    <property type="match status" value="1"/>
</dbReference>
<proteinExistence type="inferred from homology"/>
<accession>A0A7W8A4M1</accession>
<reference evidence="3 4" key="1">
    <citation type="submission" date="2020-08" db="EMBL/GenBank/DDBJ databases">
        <title>Genomic Encyclopedia of Type Strains, Phase IV (KMG-IV): sequencing the most valuable type-strain genomes for metagenomic binning, comparative biology and taxonomic classification.</title>
        <authorList>
            <person name="Goeker M."/>
        </authorList>
    </citation>
    <scope>NUCLEOTIDE SEQUENCE [LARGE SCALE GENOMIC DNA]</scope>
    <source>
        <strain evidence="3 4">DSM 45385</strain>
    </source>
</reference>
<dbReference type="Pfam" id="PF08327">
    <property type="entry name" value="AHSA1"/>
    <property type="match status" value="1"/>
</dbReference>
<protein>
    <submittedName>
        <fullName evidence="3">Uncharacterized protein YndB with AHSA1/START domain</fullName>
    </submittedName>
</protein>
<dbReference type="AlphaFoldDB" id="A0A7W8A4M1"/>
<comment type="similarity">
    <text evidence="1">Belongs to the AHA1 family.</text>
</comment>
<evidence type="ECO:0000313" key="3">
    <source>
        <dbReference type="EMBL" id="MBB5078934.1"/>
    </source>
</evidence>
<sequence length="157" mass="17322">MTLSVEALGDTEIIMIRPFDAPRHLLWAALTDPSLVPRWLGAQGWQIVRCEIDLRVGGAWRFVSAGPGGALMAHGGIYREIVAEARLVFTESYDDQWVAGESLTTQILDEHAGRTTLTTVIRYSSREVRDVALRSPMERGVGEGFSRLDTVLANLTP</sequence>
<dbReference type="RefSeq" id="WP_312896464.1">
    <property type="nucleotide sequence ID" value="NZ_JACHIN010000005.1"/>
</dbReference>
<comment type="caution">
    <text evidence="3">The sequence shown here is derived from an EMBL/GenBank/DDBJ whole genome shotgun (WGS) entry which is preliminary data.</text>
</comment>
<dbReference type="Proteomes" id="UP000568380">
    <property type="component" value="Unassembled WGS sequence"/>
</dbReference>
<gene>
    <name evidence="3" type="ORF">HNR40_004420</name>
</gene>
<dbReference type="SUPFAM" id="SSF55961">
    <property type="entry name" value="Bet v1-like"/>
    <property type="match status" value="1"/>
</dbReference>